<dbReference type="Pfam" id="PF21601">
    <property type="entry name" value="GldM_2nd"/>
    <property type="match status" value="1"/>
</dbReference>
<gene>
    <name evidence="2" type="ORF">GCM10022409_04310</name>
</gene>
<name>A0ABP7TAR3_9BACT</name>
<evidence type="ECO:0000313" key="2">
    <source>
        <dbReference type="EMBL" id="GAA4023585.1"/>
    </source>
</evidence>
<dbReference type="Proteomes" id="UP001501469">
    <property type="component" value="Unassembled WGS sequence"/>
</dbReference>
<protein>
    <recommendedName>
        <fullName evidence="1">Gliding motility-associated protein GldM first immunoglobulin-like domain-containing protein</fullName>
    </recommendedName>
</protein>
<evidence type="ECO:0000313" key="3">
    <source>
        <dbReference type="Proteomes" id="UP001501469"/>
    </source>
</evidence>
<proteinExistence type="predicted"/>
<dbReference type="EMBL" id="BAABDK010000001">
    <property type="protein sequence ID" value="GAA4023585.1"/>
    <property type="molecule type" value="Genomic_DNA"/>
</dbReference>
<dbReference type="InterPro" id="IPR048405">
    <property type="entry name" value="GldM_Ig-like-1"/>
</dbReference>
<keyword evidence="3" id="KW-1185">Reference proteome</keyword>
<reference evidence="3" key="1">
    <citation type="journal article" date="2019" name="Int. J. Syst. Evol. Microbiol.">
        <title>The Global Catalogue of Microorganisms (GCM) 10K type strain sequencing project: providing services to taxonomists for standard genome sequencing and annotation.</title>
        <authorList>
            <consortium name="The Broad Institute Genomics Platform"/>
            <consortium name="The Broad Institute Genome Sequencing Center for Infectious Disease"/>
            <person name="Wu L."/>
            <person name="Ma J."/>
        </authorList>
    </citation>
    <scope>NUCLEOTIDE SEQUENCE [LARGE SCALE GENOMIC DNA]</scope>
    <source>
        <strain evidence="3">JCM 17225</strain>
    </source>
</reference>
<accession>A0ABP7TAR3</accession>
<feature type="domain" description="Gliding motility-associated protein GldM first immunoglobulin-like" evidence="1">
    <location>
        <begin position="179"/>
        <end position="267"/>
    </location>
</feature>
<sequence length="269" mass="29554">MVLLGGISRAFYAQHQMLAKVQLQLQQLDQILAADNNDTAQATEGTLKGLQAQVVKNQKQPTDITLYGQAETFSLQADSLVRTLRVYRQKLLRTGTNPPTEINATPYSISRQLSNFELCRQQLNPGGSKQLTPADFKHLPPAVALARLTLLESEVRTTEIAALQQLTPKLGFRRLSGHLEAVATAEATAVAPGTIYRAKLYLAKPLDGLSVSMTCNGHPVPVAPNGQGLVRFKAPQRPGRASWVGIVHIQQYGRDSTFEVHVPYRVVRR</sequence>
<organism evidence="2 3">
    <name type="scientific">Hymenobacter glaciei</name>
    <dbReference type="NCBI Taxonomy" id="877209"/>
    <lineage>
        <taxon>Bacteria</taxon>
        <taxon>Pseudomonadati</taxon>
        <taxon>Bacteroidota</taxon>
        <taxon>Cytophagia</taxon>
        <taxon>Cytophagales</taxon>
        <taxon>Hymenobacteraceae</taxon>
        <taxon>Hymenobacter</taxon>
    </lineage>
</organism>
<comment type="caution">
    <text evidence="2">The sequence shown here is derived from an EMBL/GenBank/DDBJ whole genome shotgun (WGS) entry which is preliminary data.</text>
</comment>
<evidence type="ECO:0000259" key="1">
    <source>
        <dbReference type="Pfam" id="PF21601"/>
    </source>
</evidence>